<accession>A0A6M0IQW5</accession>
<gene>
    <name evidence="3" type="ORF">GK091_27950</name>
</gene>
<sequence length="430" mass="48831">MKIKTGKEEVGYLLEKVIETYERATGQRIIRNTNPKNYEDIARLLSTISNKLPTTAQPLNHDAYPPDPNPKQVEYPHRKYDITGVQVKDAYHRLVANPRPFLVDACYLYLYGVGRKGFEQNPLDTNLIEGVDAAVALRLDEQEALRQRLATSQQEQEAAMHQLKAAFGKQKRRWMASLLACLALLGLVGACWIVDRNEWATIRKDLTIMPYQPTQAEIDSLSGIWLYYTGAPQARVNDPRRFHQVANNLVEITYKDGYFIFNRHGANIDHIGYMQFEAPALVSIYSRVKNKSGTVESPIHALLRLDKEKRYLTSIATTWSFDMGSGNDMIGIRNVFIKQGRGGSLEEITNTPENANCHCKIMKWVQLNKQTKTFQLKYRLLDTLASEPLKTLIDEKSILLREPRDGVLLSPSSSKPPFRSGDSPSLEPVH</sequence>
<evidence type="ECO:0000313" key="3">
    <source>
        <dbReference type="EMBL" id="NEU70730.1"/>
    </source>
</evidence>
<proteinExistence type="predicted"/>
<organism evidence="3 4">
    <name type="scientific">Spirosoma agri</name>
    <dbReference type="NCBI Taxonomy" id="1987381"/>
    <lineage>
        <taxon>Bacteria</taxon>
        <taxon>Pseudomonadati</taxon>
        <taxon>Bacteroidota</taxon>
        <taxon>Cytophagia</taxon>
        <taxon>Cytophagales</taxon>
        <taxon>Cytophagaceae</taxon>
        <taxon>Spirosoma</taxon>
    </lineage>
</organism>
<feature type="transmembrane region" description="Helical" evidence="2">
    <location>
        <begin position="174"/>
        <end position="194"/>
    </location>
</feature>
<dbReference type="Proteomes" id="UP000477386">
    <property type="component" value="Unassembled WGS sequence"/>
</dbReference>
<comment type="caution">
    <text evidence="3">The sequence shown here is derived from an EMBL/GenBank/DDBJ whole genome shotgun (WGS) entry which is preliminary data.</text>
</comment>
<feature type="region of interest" description="Disordered" evidence="1">
    <location>
        <begin position="406"/>
        <end position="430"/>
    </location>
</feature>
<dbReference type="AlphaFoldDB" id="A0A6M0IQW5"/>
<protein>
    <submittedName>
        <fullName evidence="3">Uncharacterized protein</fullName>
    </submittedName>
</protein>
<evidence type="ECO:0000256" key="1">
    <source>
        <dbReference type="SAM" id="MobiDB-lite"/>
    </source>
</evidence>
<dbReference type="EMBL" id="JAAGNZ010000008">
    <property type="protein sequence ID" value="NEU70730.1"/>
    <property type="molecule type" value="Genomic_DNA"/>
</dbReference>
<dbReference type="RefSeq" id="WP_164044044.1">
    <property type="nucleotide sequence ID" value="NZ_JAAGNZ010000008.1"/>
</dbReference>
<keyword evidence="2" id="KW-0812">Transmembrane</keyword>
<keyword evidence="2" id="KW-1133">Transmembrane helix</keyword>
<name>A0A6M0IQW5_9BACT</name>
<evidence type="ECO:0000256" key="2">
    <source>
        <dbReference type="SAM" id="Phobius"/>
    </source>
</evidence>
<evidence type="ECO:0000313" key="4">
    <source>
        <dbReference type="Proteomes" id="UP000477386"/>
    </source>
</evidence>
<keyword evidence="4" id="KW-1185">Reference proteome</keyword>
<reference evidence="3 4" key="1">
    <citation type="submission" date="2020-02" db="EMBL/GenBank/DDBJ databases">
        <title>Draft genome sequence of two Spirosoma agri KCTC 52727 and Spirosoma terrae KCTC 52035.</title>
        <authorList>
            <person name="Rojas J."/>
            <person name="Ambika Manirajan B."/>
            <person name="Ratering S."/>
            <person name="Suarez C."/>
            <person name="Schnell S."/>
        </authorList>
    </citation>
    <scope>NUCLEOTIDE SEQUENCE [LARGE SCALE GENOMIC DNA]</scope>
    <source>
        <strain evidence="3 4">KCTC 52727</strain>
    </source>
</reference>
<keyword evidence="2" id="KW-0472">Membrane</keyword>